<dbReference type="CDD" id="cd18547">
    <property type="entry name" value="ABC_6TM_Tm288_like"/>
    <property type="match status" value="1"/>
</dbReference>
<evidence type="ECO:0000256" key="3">
    <source>
        <dbReference type="ARBA" id="ARBA00022741"/>
    </source>
</evidence>
<evidence type="ECO:0000313" key="11">
    <source>
        <dbReference type="EMBL" id="GAA3630970.1"/>
    </source>
</evidence>
<feature type="transmembrane region" description="Helical" evidence="8">
    <location>
        <begin position="226"/>
        <end position="243"/>
    </location>
</feature>
<dbReference type="PANTHER" id="PTHR43394:SF1">
    <property type="entry name" value="ATP-BINDING CASSETTE SUB-FAMILY B MEMBER 10, MITOCHONDRIAL"/>
    <property type="match status" value="1"/>
</dbReference>
<proteinExistence type="predicted"/>
<dbReference type="InterPro" id="IPR003439">
    <property type="entry name" value="ABC_transporter-like_ATP-bd"/>
</dbReference>
<name>A0ABP7AET4_9MICO</name>
<reference evidence="12" key="1">
    <citation type="journal article" date="2019" name="Int. J. Syst. Evol. Microbiol.">
        <title>The Global Catalogue of Microorganisms (GCM) 10K type strain sequencing project: providing services to taxonomists for standard genome sequencing and annotation.</title>
        <authorList>
            <consortium name="The Broad Institute Genomics Platform"/>
            <consortium name="The Broad Institute Genome Sequencing Center for Infectious Disease"/>
            <person name="Wu L."/>
            <person name="Ma J."/>
        </authorList>
    </citation>
    <scope>NUCLEOTIDE SEQUENCE [LARGE SCALE GENOMIC DNA]</scope>
    <source>
        <strain evidence="12">JCM 16544</strain>
    </source>
</reference>
<dbReference type="InterPro" id="IPR027417">
    <property type="entry name" value="P-loop_NTPase"/>
</dbReference>
<organism evidence="11 12">
    <name type="scientific">Microbacterium awajiense</name>
    <dbReference type="NCBI Taxonomy" id="415214"/>
    <lineage>
        <taxon>Bacteria</taxon>
        <taxon>Bacillati</taxon>
        <taxon>Actinomycetota</taxon>
        <taxon>Actinomycetes</taxon>
        <taxon>Micrococcales</taxon>
        <taxon>Microbacteriaceae</taxon>
        <taxon>Microbacterium</taxon>
    </lineage>
</organism>
<feature type="region of interest" description="Disordered" evidence="7">
    <location>
        <begin position="1"/>
        <end position="20"/>
    </location>
</feature>
<feature type="region of interest" description="Disordered" evidence="7">
    <location>
        <begin position="641"/>
        <end position="678"/>
    </location>
</feature>
<dbReference type="SUPFAM" id="SSF90123">
    <property type="entry name" value="ABC transporter transmembrane region"/>
    <property type="match status" value="1"/>
</dbReference>
<feature type="transmembrane region" description="Helical" evidence="8">
    <location>
        <begin position="40"/>
        <end position="59"/>
    </location>
</feature>
<evidence type="ECO:0000256" key="7">
    <source>
        <dbReference type="SAM" id="MobiDB-lite"/>
    </source>
</evidence>
<comment type="subcellular location">
    <subcellularLocation>
        <location evidence="1">Cell membrane</location>
        <topology evidence="1">Multi-pass membrane protein</topology>
    </subcellularLocation>
</comment>
<dbReference type="PROSITE" id="PS00211">
    <property type="entry name" value="ABC_TRANSPORTER_1"/>
    <property type="match status" value="1"/>
</dbReference>
<dbReference type="InterPro" id="IPR003593">
    <property type="entry name" value="AAA+_ATPase"/>
</dbReference>
<keyword evidence="5 8" id="KW-1133">Transmembrane helix</keyword>
<feature type="domain" description="ABC transporter" evidence="9">
    <location>
        <begin position="401"/>
        <end position="635"/>
    </location>
</feature>
<evidence type="ECO:0000256" key="8">
    <source>
        <dbReference type="SAM" id="Phobius"/>
    </source>
</evidence>
<evidence type="ECO:0000259" key="9">
    <source>
        <dbReference type="PROSITE" id="PS50893"/>
    </source>
</evidence>
<dbReference type="CDD" id="cd03254">
    <property type="entry name" value="ABCC_Glucan_exporter_like"/>
    <property type="match status" value="1"/>
</dbReference>
<protein>
    <submittedName>
        <fullName evidence="11">ABC transporter ATP-binding protein</fullName>
    </submittedName>
</protein>
<sequence length="678" mass="73423">MSGGRPMGGPMGRGMQAPAAKAQNFGPSAKRLLGTLRTDMPRLIVVLVLGVLSVALSVMGPKVLGEGTNIVFAGFISMQVPAGATQQEVVDGLIANGQQEQADMLAAMEFTPGAGIDFDALGGIMIAVLAIYIGASIFGWLQARILNGVVQRAMHRLRMRVEEKIHRLPLSYFDRVQRGELLSRVTNDVDNIGQTMQQTLSQVIVSLLTVVGVMVMMFIISPLLAVIALVTIPLTIAITIVVARRSQKLFVAQWKTTGILNARVEETFSGHAIVKTFGHQEEAERDFRAENEQLYRASFGAQFVSGIIMPAMMFVGNLVYVAIAVVGGIQVAGGLLSIGDVQAFIQYSRQFTQPLSQLGSMANLLQSGVASAERVFELLDEPEQTPDDDPSRTAPEDASDLEFDSVAFRYVDDRPLIEGLSLAARPGSTVAIVGPTGAGKTTLVNLIMRFYDVDGGRITLDGVDTRRMTRDDLRSRTGMVLQDTWLFAGTIRENIAYGRPGATEEEIVDAATAAYVDRFVHALPDGYDTELDDDATNLSVGERQLVTIARAFLADPRILILDEATSSVDTRTELLIQRAMSRLRADRTAFVIAHRLSTIRDADLILVMEDGSIVEQGTHDELLRARGAYFRLYNAQFEAPLEDDSDPDVAPLVAGEPVTSRVPIAAPSEGDPEGGTRM</sequence>
<evidence type="ECO:0000259" key="10">
    <source>
        <dbReference type="PROSITE" id="PS50929"/>
    </source>
</evidence>
<evidence type="ECO:0000256" key="4">
    <source>
        <dbReference type="ARBA" id="ARBA00022840"/>
    </source>
</evidence>
<dbReference type="InterPro" id="IPR039421">
    <property type="entry name" value="Type_1_exporter"/>
</dbReference>
<dbReference type="Gene3D" id="3.40.50.300">
    <property type="entry name" value="P-loop containing nucleotide triphosphate hydrolases"/>
    <property type="match status" value="1"/>
</dbReference>
<dbReference type="Pfam" id="PF00664">
    <property type="entry name" value="ABC_membrane"/>
    <property type="match status" value="1"/>
</dbReference>
<feature type="compositionally biased region" description="Gly residues" evidence="7">
    <location>
        <begin position="1"/>
        <end position="12"/>
    </location>
</feature>
<evidence type="ECO:0000313" key="12">
    <source>
        <dbReference type="Proteomes" id="UP001501697"/>
    </source>
</evidence>
<evidence type="ECO:0000256" key="2">
    <source>
        <dbReference type="ARBA" id="ARBA00022692"/>
    </source>
</evidence>
<evidence type="ECO:0000256" key="5">
    <source>
        <dbReference type="ARBA" id="ARBA00022989"/>
    </source>
</evidence>
<dbReference type="EMBL" id="BAAAYU010000003">
    <property type="protein sequence ID" value="GAA3630970.1"/>
    <property type="molecule type" value="Genomic_DNA"/>
</dbReference>
<evidence type="ECO:0000256" key="6">
    <source>
        <dbReference type="ARBA" id="ARBA00023136"/>
    </source>
</evidence>
<keyword evidence="3" id="KW-0547">Nucleotide-binding</keyword>
<dbReference type="Pfam" id="PF00005">
    <property type="entry name" value="ABC_tran"/>
    <property type="match status" value="1"/>
</dbReference>
<evidence type="ECO:0000256" key="1">
    <source>
        <dbReference type="ARBA" id="ARBA00004651"/>
    </source>
</evidence>
<comment type="caution">
    <text evidence="11">The sequence shown here is derived from an EMBL/GenBank/DDBJ whole genome shotgun (WGS) entry which is preliminary data.</text>
</comment>
<dbReference type="SMART" id="SM00382">
    <property type="entry name" value="AAA"/>
    <property type="match status" value="1"/>
</dbReference>
<keyword evidence="2 8" id="KW-0812">Transmembrane</keyword>
<gene>
    <name evidence="11" type="ORF">GCM10022200_12230</name>
</gene>
<dbReference type="InterPro" id="IPR017871">
    <property type="entry name" value="ABC_transporter-like_CS"/>
</dbReference>
<keyword evidence="4 11" id="KW-0067">ATP-binding</keyword>
<dbReference type="Gene3D" id="1.20.1560.10">
    <property type="entry name" value="ABC transporter type 1, transmembrane domain"/>
    <property type="match status" value="1"/>
</dbReference>
<dbReference type="InterPro" id="IPR036640">
    <property type="entry name" value="ABC1_TM_sf"/>
</dbReference>
<dbReference type="PROSITE" id="PS50929">
    <property type="entry name" value="ABC_TM1F"/>
    <property type="match status" value="1"/>
</dbReference>
<dbReference type="PANTHER" id="PTHR43394">
    <property type="entry name" value="ATP-DEPENDENT PERMEASE MDL1, MITOCHONDRIAL"/>
    <property type="match status" value="1"/>
</dbReference>
<accession>A0ABP7AET4</accession>
<dbReference type="SUPFAM" id="SSF52540">
    <property type="entry name" value="P-loop containing nucleoside triphosphate hydrolases"/>
    <property type="match status" value="1"/>
</dbReference>
<keyword evidence="12" id="KW-1185">Reference proteome</keyword>
<feature type="transmembrane region" description="Helical" evidence="8">
    <location>
        <begin position="120"/>
        <end position="141"/>
    </location>
</feature>
<dbReference type="InterPro" id="IPR011527">
    <property type="entry name" value="ABC1_TM_dom"/>
</dbReference>
<dbReference type="GO" id="GO:0005524">
    <property type="term" value="F:ATP binding"/>
    <property type="evidence" value="ECO:0007669"/>
    <property type="project" value="UniProtKB-KW"/>
</dbReference>
<feature type="transmembrane region" description="Helical" evidence="8">
    <location>
        <begin position="203"/>
        <end position="220"/>
    </location>
</feature>
<feature type="domain" description="ABC transmembrane type-1" evidence="10">
    <location>
        <begin position="44"/>
        <end position="367"/>
    </location>
</feature>
<dbReference type="Proteomes" id="UP001501697">
    <property type="component" value="Unassembled WGS sequence"/>
</dbReference>
<dbReference type="PROSITE" id="PS50893">
    <property type="entry name" value="ABC_TRANSPORTER_2"/>
    <property type="match status" value="1"/>
</dbReference>
<keyword evidence="6 8" id="KW-0472">Membrane</keyword>